<comment type="caution">
    <text evidence="1">The sequence shown here is derived from an EMBL/GenBank/DDBJ whole genome shotgun (WGS) entry which is preliminary data.</text>
</comment>
<organism evidence="1 2">
    <name type="scientific">Seminavis robusta</name>
    <dbReference type="NCBI Taxonomy" id="568900"/>
    <lineage>
        <taxon>Eukaryota</taxon>
        <taxon>Sar</taxon>
        <taxon>Stramenopiles</taxon>
        <taxon>Ochrophyta</taxon>
        <taxon>Bacillariophyta</taxon>
        <taxon>Bacillariophyceae</taxon>
        <taxon>Bacillariophycidae</taxon>
        <taxon>Naviculales</taxon>
        <taxon>Naviculaceae</taxon>
        <taxon>Seminavis</taxon>
    </lineage>
</organism>
<name>A0A9N8EGX2_9STRA</name>
<dbReference type="EMBL" id="CAICTM010001111">
    <property type="protein sequence ID" value="CAB9520548.1"/>
    <property type="molecule type" value="Genomic_DNA"/>
</dbReference>
<dbReference type="Proteomes" id="UP001153069">
    <property type="component" value="Unassembled WGS sequence"/>
</dbReference>
<sequence length="124" mass="13944">MAHQSVLQFRVGKSFAWRVLDIDGYKTEGKRGIPHTMYVTHEVKSSRAGLDKAKDQLRVRAGFLDAMAVMMQLPHGIKVHTVAAIIMRQAGDIHDQAGVPVSQSSTDEFEKISELFLTIDYFRL</sequence>
<reference evidence="1" key="1">
    <citation type="submission" date="2020-06" db="EMBL/GenBank/DDBJ databases">
        <authorList>
            <consortium name="Plant Systems Biology data submission"/>
        </authorList>
    </citation>
    <scope>NUCLEOTIDE SEQUENCE</scope>
    <source>
        <strain evidence="1">D6</strain>
    </source>
</reference>
<evidence type="ECO:0000313" key="1">
    <source>
        <dbReference type="EMBL" id="CAB9520548.1"/>
    </source>
</evidence>
<dbReference type="AlphaFoldDB" id="A0A9N8EGX2"/>
<proteinExistence type="predicted"/>
<accession>A0A9N8EGX2</accession>
<gene>
    <name evidence="1" type="ORF">SEMRO_1113_G242610.1</name>
</gene>
<evidence type="ECO:0000313" key="2">
    <source>
        <dbReference type="Proteomes" id="UP001153069"/>
    </source>
</evidence>
<keyword evidence="2" id="KW-1185">Reference proteome</keyword>
<protein>
    <submittedName>
        <fullName evidence="1">Uncharacterized protein</fullName>
    </submittedName>
</protein>